<dbReference type="Proteomes" id="UP001237642">
    <property type="component" value="Unassembled WGS sequence"/>
</dbReference>
<dbReference type="AlphaFoldDB" id="A0AAD8MI89"/>
<reference evidence="1" key="2">
    <citation type="submission" date="2023-05" db="EMBL/GenBank/DDBJ databases">
        <authorList>
            <person name="Schelkunov M.I."/>
        </authorList>
    </citation>
    <scope>NUCLEOTIDE SEQUENCE</scope>
    <source>
        <strain evidence="1">Hsosn_3</strain>
        <tissue evidence="1">Leaf</tissue>
    </source>
</reference>
<keyword evidence="2" id="KW-1185">Reference proteome</keyword>
<reference evidence="1" key="1">
    <citation type="submission" date="2023-02" db="EMBL/GenBank/DDBJ databases">
        <title>Genome of toxic invasive species Heracleum sosnowskyi carries increased number of genes despite the absence of recent whole-genome duplications.</title>
        <authorList>
            <person name="Schelkunov M."/>
            <person name="Shtratnikova V."/>
            <person name="Makarenko M."/>
            <person name="Klepikova A."/>
            <person name="Omelchenko D."/>
            <person name="Novikova G."/>
            <person name="Obukhova E."/>
            <person name="Bogdanov V."/>
            <person name="Penin A."/>
            <person name="Logacheva M."/>
        </authorList>
    </citation>
    <scope>NUCLEOTIDE SEQUENCE</scope>
    <source>
        <strain evidence="1">Hsosn_3</strain>
        <tissue evidence="1">Leaf</tissue>
    </source>
</reference>
<gene>
    <name evidence="1" type="ORF">POM88_030624</name>
</gene>
<evidence type="ECO:0000313" key="2">
    <source>
        <dbReference type="Proteomes" id="UP001237642"/>
    </source>
</evidence>
<protein>
    <submittedName>
        <fullName evidence="1">Uncharacterized protein</fullName>
    </submittedName>
</protein>
<organism evidence="1 2">
    <name type="scientific">Heracleum sosnowskyi</name>
    <dbReference type="NCBI Taxonomy" id="360622"/>
    <lineage>
        <taxon>Eukaryota</taxon>
        <taxon>Viridiplantae</taxon>
        <taxon>Streptophyta</taxon>
        <taxon>Embryophyta</taxon>
        <taxon>Tracheophyta</taxon>
        <taxon>Spermatophyta</taxon>
        <taxon>Magnoliopsida</taxon>
        <taxon>eudicotyledons</taxon>
        <taxon>Gunneridae</taxon>
        <taxon>Pentapetalae</taxon>
        <taxon>asterids</taxon>
        <taxon>campanulids</taxon>
        <taxon>Apiales</taxon>
        <taxon>Apiaceae</taxon>
        <taxon>Apioideae</taxon>
        <taxon>apioid superclade</taxon>
        <taxon>Tordylieae</taxon>
        <taxon>Tordyliinae</taxon>
        <taxon>Heracleum</taxon>
    </lineage>
</organism>
<sequence>MYTLFKTLVCILVPCVKLEFDTNKNKYREHSPNPRRGRGRGLLGLHLLNLLHLLEDSLLFVDAHLSASLQTTLSAHYIQTHFSFWRDAKLKGVLPTKRATLSFLPNLNRPTDF</sequence>
<name>A0AAD8MI89_9APIA</name>
<accession>A0AAD8MI89</accession>
<comment type="caution">
    <text evidence="1">The sequence shown here is derived from an EMBL/GenBank/DDBJ whole genome shotgun (WGS) entry which is preliminary data.</text>
</comment>
<dbReference type="EMBL" id="JAUIZM010000007">
    <property type="protein sequence ID" value="KAK1374431.1"/>
    <property type="molecule type" value="Genomic_DNA"/>
</dbReference>
<evidence type="ECO:0000313" key="1">
    <source>
        <dbReference type="EMBL" id="KAK1374431.1"/>
    </source>
</evidence>
<proteinExistence type="predicted"/>